<dbReference type="STRING" id="1211777.BN77_0298"/>
<dbReference type="HOGENOM" id="CLU_038878_0_0_5"/>
<sequence length="313" mass="35206">MTDTLTEPTSATSPFLVAALYHFVSLPRFESLREPVQTLCEESGVKGTLLLAHEGINGTIAGPDAGIRTVLAFLRAQPEFAALEHKESRASKMPFLRMKVKLKKEIVTMGVENIDPNKVVGTYVAPKDWNALISDPDTIVIDTRNDYETAIGIFRGAVDPNTKTFREFPDWVRNNTGLHNKPKIAMYCTGGIRCEKATAFMKEQGFEEVYHLKGGILKYLEEIPQEESLWDGACFVFDERVSVEHGLKVGEHKLCHACRNPITAEEIDSPLYEEGVSCSNCYDTRSENDRMRYRQRQHQIALAKKRGQKHIGS</sequence>
<name>K0PU29_9HYPH</name>
<gene>
    <name evidence="1" type="primary">trhO</name>
    <name evidence="3" type="ORF">BN77_0298</name>
</gene>
<keyword evidence="1" id="KW-0560">Oxidoreductase</keyword>
<dbReference type="RefSeq" id="WP_007527731.1">
    <property type="nucleotide sequence ID" value="NZ_HF536772.1"/>
</dbReference>
<dbReference type="PANTHER" id="PTHR43268:SF3">
    <property type="entry name" value="RHODANESE-LIKE DOMAIN-CONTAINING PROTEIN 7-RELATED"/>
    <property type="match status" value="1"/>
</dbReference>
<evidence type="ECO:0000313" key="3">
    <source>
        <dbReference type="EMBL" id="CCM77358.1"/>
    </source>
</evidence>
<accession>K0PU29</accession>
<dbReference type="InterPro" id="IPR040503">
    <property type="entry name" value="TRHO_N"/>
</dbReference>
<comment type="caution">
    <text evidence="3">The sequence shown here is derived from an EMBL/GenBank/DDBJ whole genome shotgun (WGS) entry which is preliminary data.</text>
</comment>
<dbReference type="NCBIfam" id="NF001136">
    <property type="entry name" value="PRK00142.1-4"/>
    <property type="match status" value="1"/>
</dbReference>
<dbReference type="Pfam" id="PF00581">
    <property type="entry name" value="Rhodanese"/>
    <property type="match status" value="1"/>
</dbReference>
<dbReference type="InterPro" id="IPR020936">
    <property type="entry name" value="TrhO"/>
</dbReference>
<dbReference type="eggNOG" id="COG1054">
    <property type="taxonomic scope" value="Bacteria"/>
</dbReference>
<organism evidence="3 4">
    <name type="scientific">Rhizobium mesoamericanum STM3625</name>
    <dbReference type="NCBI Taxonomy" id="1211777"/>
    <lineage>
        <taxon>Bacteria</taxon>
        <taxon>Pseudomonadati</taxon>
        <taxon>Pseudomonadota</taxon>
        <taxon>Alphaproteobacteria</taxon>
        <taxon>Hyphomicrobiales</taxon>
        <taxon>Rhizobiaceae</taxon>
        <taxon>Rhizobium/Agrobacterium group</taxon>
        <taxon>Rhizobium</taxon>
    </lineage>
</organism>
<dbReference type="EMBL" id="CANI01000029">
    <property type="protein sequence ID" value="CCM77358.1"/>
    <property type="molecule type" value="Genomic_DNA"/>
</dbReference>
<protein>
    <recommendedName>
        <fullName evidence="1">tRNA uridine(34) hydroxylase</fullName>
        <ecNumber evidence="1">1.14.-.-</ecNumber>
    </recommendedName>
    <alternativeName>
        <fullName evidence="1">tRNA hydroxylation protein O</fullName>
    </alternativeName>
</protein>
<dbReference type="SUPFAM" id="SSF52821">
    <property type="entry name" value="Rhodanese/Cell cycle control phosphatase"/>
    <property type="match status" value="1"/>
</dbReference>
<evidence type="ECO:0000313" key="4">
    <source>
        <dbReference type="Proteomes" id="UP000009319"/>
    </source>
</evidence>
<evidence type="ECO:0000259" key="2">
    <source>
        <dbReference type="PROSITE" id="PS50206"/>
    </source>
</evidence>
<comment type="catalytic activity">
    <reaction evidence="1">
        <text>uridine(34) in tRNA + AH2 + O2 = 5-hydroxyuridine(34) in tRNA + A + H2O</text>
        <dbReference type="Rhea" id="RHEA:64224"/>
        <dbReference type="Rhea" id="RHEA-COMP:11727"/>
        <dbReference type="Rhea" id="RHEA-COMP:13381"/>
        <dbReference type="ChEBI" id="CHEBI:13193"/>
        <dbReference type="ChEBI" id="CHEBI:15377"/>
        <dbReference type="ChEBI" id="CHEBI:15379"/>
        <dbReference type="ChEBI" id="CHEBI:17499"/>
        <dbReference type="ChEBI" id="CHEBI:65315"/>
        <dbReference type="ChEBI" id="CHEBI:136877"/>
    </reaction>
</comment>
<dbReference type="GO" id="GO:0006400">
    <property type="term" value="P:tRNA modification"/>
    <property type="evidence" value="ECO:0007669"/>
    <property type="project" value="UniProtKB-UniRule"/>
</dbReference>
<dbReference type="PANTHER" id="PTHR43268">
    <property type="entry name" value="THIOSULFATE SULFURTRANSFERASE/RHODANESE-LIKE DOMAIN-CONTAINING PROTEIN 2"/>
    <property type="match status" value="1"/>
</dbReference>
<dbReference type="InterPro" id="IPR001763">
    <property type="entry name" value="Rhodanese-like_dom"/>
</dbReference>
<keyword evidence="1" id="KW-0819">tRNA processing</keyword>
<dbReference type="GO" id="GO:0016705">
    <property type="term" value="F:oxidoreductase activity, acting on paired donors, with incorporation or reduction of molecular oxygen"/>
    <property type="evidence" value="ECO:0007669"/>
    <property type="project" value="UniProtKB-UniRule"/>
</dbReference>
<feature type="domain" description="Rhodanese" evidence="2">
    <location>
        <begin position="134"/>
        <end position="228"/>
    </location>
</feature>
<dbReference type="CDD" id="cd01518">
    <property type="entry name" value="RHOD_YceA"/>
    <property type="match status" value="1"/>
</dbReference>
<dbReference type="Gene3D" id="3.30.70.100">
    <property type="match status" value="1"/>
</dbReference>
<dbReference type="HAMAP" id="MF_00469">
    <property type="entry name" value="TrhO"/>
    <property type="match status" value="1"/>
</dbReference>
<dbReference type="Pfam" id="PF17773">
    <property type="entry name" value="UPF0176_N"/>
    <property type="match status" value="1"/>
</dbReference>
<comment type="function">
    <text evidence="1">Catalyzes oxygen-dependent 5-hydroxyuridine (ho5U) modification at position 34 in tRNAs.</text>
</comment>
<proteinExistence type="inferred from homology"/>
<dbReference type="InterPro" id="IPR036873">
    <property type="entry name" value="Rhodanese-like_dom_sf"/>
</dbReference>
<dbReference type="SMART" id="SM00450">
    <property type="entry name" value="RHOD"/>
    <property type="match status" value="1"/>
</dbReference>
<keyword evidence="4" id="KW-1185">Reference proteome</keyword>
<dbReference type="Gene3D" id="3.40.250.10">
    <property type="entry name" value="Rhodanese-like domain"/>
    <property type="match status" value="1"/>
</dbReference>
<comment type="similarity">
    <text evidence="1">Belongs to the TrhO family.</text>
</comment>
<dbReference type="PROSITE" id="PS50206">
    <property type="entry name" value="RHODANESE_3"/>
    <property type="match status" value="1"/>
</dbReference>
<dbReference type="AlphaFoldDB" id="K0PU29"/>
<evidence type="ECO:0000256" key="1">
    <source>
        <dbReference type="HAMAP-Rule" id="MF_00469"/>
    </source>
</evidence>
<dbReference type="EC" id="1.14.-.-" evidence="1"/>
<dbReference type="Proteomes" id="UP000009319">
    <property type="component" value="Unassembled WGS sequence"/>
</dbReference>
<reference evidence="3 4" key="1">
    <citation type="journal article" date="2013" name="Genome Announc.">
        <title>Draft Genome Sequence of Rhizobium mesoamericanum STM3625, a Nitrogen-Fixing Symbiont of Mimosa pudica Isolated in French Guiana (South America).</title>
        <authorList>
            <person name="Moulin L."/>
            <person name="Mornico D."/>
            <person name="Melkonian R."/>
            <person name="Klonowska A."/>
        </authorList>
    </citation>
    <scope>NUCLEOTIDE SEQUENCE [LARGE SCALE GENOMIC DNA]</scope>
    <source>
        <strain evidence="3 4">STM3625</strain>
    </source>
</reference>